<name>A0ABP4RP51_9ACTN</name>
<organism evidence="2 3">
    <name type="scientific">Nonomuraea maheshkhaliensis</name>
    <dbReference type="NCBI Taxonomy" id="419590"/>
    <lineage>
        <taxon>Bacteria</taxon>
        <taxon>Bacillati</taxon>
        <taxon>Actinomycetota</taxon>
        <taxon>Actinomycetes</taxon>
        <taxon>Streptosporangiales</taxon>
        <taxon>Streptosporangiaceae</taxon>
        <taxon>Nonomuraea</taxon>
    </lineage>
</organism>
<reference evidence="3" key="1">
    <citation type="journal article" date="2019" name="Int. J. Syst. Evol. Microbiol.">
        <title>The Global Catalogue of Microorganisms (GCM) 10K type strain sequencing project: providing services to taxonomists for standard genome sequencing and annotation.</title>
        <authorList>
            <consortium name="The Broad Institute Genomics Platform"/>
            <consortium name="The Broad Institute Genome Sequencing Center for Infectious Disease"/>
            <person name="Wu L."/>
            <person name="Ma J."/>
        </authorList>
    </citation>
    <scope>NUCLEOTIDE SEQUENCE [LARGE SCALE GENOMIC DNA]</scope>
    <source>
        <strain evidence="3">JCM 13929</strain>
    </source>
</reference>
<evidence type="ECO:0000313" key="2">
    <source>
        <dbReference type="EMBL" id="GAA1657798.1"/>
    </source>
</evidence>
<proteinExistence type="predicted"/>
<sequence>MLVTVLVAALVAVLLVAACAGHAQDAAVATPQTIAASAAPLNLPIVVSHRRTA</sequence>
<feature type="chain" id="PRO_5047279852" evidence="1">
    <location>
        <begin position="24"/>
        <end position="53"/>
    </location>
</feature>
<keyword evidence="1" id="KW-0732">Signal</keyword>
<comment type="caution">
    <text evidence="2">The sequence shown here is derived from an EMBL/GenBank/DDBJ whole genome shotgun (WGS) entry which is preliminary data.</text>
</comment>
<accession>A0ABP4RP51</accession>
<keyword evidence="3" id="KW-1185">Reference proteome</keyword>
<dbReference type="Proteomes" id="UP001500064">
    <property type="component" value="Unassembled WGS sequence"/>
</dbReference>
<gene>
    <name evidence="2" type="ORF">GCM10009733_064300</name>
</gene>
<dbReference type="EMBL" id="BAAAMU010000057">
    <property type="protein sequence ID" value="GAA1657798.1"/>
    <property type="molecule type" value="Genomic_DNA"/>
</dbReference>
<evidence type="ECO:0000256" key="1">
    <source>
        <dbReference type="SAM" id="SignalP"/>
    </source>
</evidence>
<evidence type="ECO:0000313" key="3">
    <source>
        <dbReference type="Proteomes" id="UP001500064"/>
    </source>
</evidence>
<protein>
    <submittedName>
        <fullName evidence="2">Uncharacterized protein</fullName>
    </submittedName>
</protein>
<feature type="signal peptide" evidence="1">
    <location>
        <begin position="1"/>
        <end position="23"/>
    </location>
</feature>